<feature type="compositionally biased region" description="Low complexity" evidence="1">
    <location>
        <begin position="142"/>
        <end position="159"/>
    </location>
</feature>
<evidence type="ECO:0000313" key="3">
    <source>
        <dbReference type="Proteomes" id="UP000316726"/>
    </source>
</evidence>
<proteinExistence type="predicted"/>
<feature type="compositionally biased region" description="Low complexity" evidence="1">
    <location>
        <begin position="118"/>
        <end position="134"/>
    </location>
</feature>
<evidence type="ECO:0000256" key="1">
    <source>
        <dbReference type="SAM" id="MobiDB-lite"/>
    </source>
</evidence>
<sequence>MDANQSKALLKLGVATDLGTAIRTNKSFSKVASSSPETRRADKLLQDFIRSNPNRHLDLKQLDRLLVQKIQKDIEARAMQKKPSRVRVSVPPGKPAARAVARTPKPPASAKLEEGGTDDAAGGEVVGSRATTAESSRRSPDGRSTAARAGTGATTRAATARAEAGVLATTTADKSSEIDIVNLDEALGEINQAKPMVLNLEELMDSTLEVLEYEASRPLEPQQQQQLEE</sequence>
<dbReference type="EMBL" id="CP031035">
    <property type="protein sequence ID" value="QDZ19224.1"/>
    <property type="molecule type" value="Genomic_DNA"/>
</dbReference>
<keyword evidence="3" id="KW-1185">Reference proteome</keyword>
<gene>
    <name evidence="2" type="ORF">A3770_02p17420</name>
</gene>
<protein>
    <submittedName>
        <fullName evidence="2">Uncharacterized protein</fullName>
    </submittedName>
</protein>
<dbReference type="AlphaFoldDB" id="A0A5B8MGL8"/>
<organism evidence="2 3">
    <name type="scientific">Chloropicon primus</name>
    <dbReference type="NCBI Taxonomy" id="1764295"/>
    <lineage>
        <taxon>Eukaryota</taxon>
        <taxon>Viridiplantae</taxon>
        <taxon>Chlorophyta</taxon>
        <taxon>Chloropicophyceae</taxon>
        <taxon>Chloropicales</taxon>
        <taxon>Chloropicaceae</taxon>
        <taxon>Chloropicon</taxon>
    </lineage>
</organism>
<feature type="region of interest" description="Disordered" evidence="1">
    <location>
        <begin position="76"/>
        <end position="159"/>
    </location>
</feature>
<evidence type="ECO:0000313" key="2">
    <source>
        <dbReference type="EMBL" id="QDZ19224.1"/>
    </source>
</evidence>
<reference evidence="2 3" key="1">
    <citation type="submission" date="2018-07" db="EMBL/GenBank/DDBJ databases">
        <title>The complete nuclear genome of the prasinophyte Chloropicon primus (CCMP1205).</title>
        <authorList>
            <person name="Pombert J.-F."/>
            <person name="Otis C."/>
            <person name="Turmel M."/>
            <person name="Lemieux C."/>
        </authorList>
    </citation>
    <scope>NUCLEOTIDE SEQUENCE [LARGE SCALE GENOMIC DNA]</scope>
    <source>
        <strain evidence="2 3">CCMP1205</strain>
    </source>
</reference>
<dbReference type="Proteomes" id="UP000316726">
    <property type="component" value="Chromosome 2"/>
</dbReference>
<accession>A0A5B8MGL8</accession>
<name>A0A5B8MGL8_9CHLO</name>